<dbReference type="KEGG" id="dpb:BABL1_gene_706"/>
<accession>V6DFE2</accession>
<evidence type="ECO:0000313" key="2">
    <source>
        <dbReference type="Proteomes" id="UP000018769"/>
    </source>
</evidence>
<evidence type="ECO:0000313" key="1">
    <source>
        <dbReference type="EMBL" id="CDK30312.1"/>
    </source>
</evidence>
<dbReference type="Proteomes" id="UP000018769">
    <property type="component" value="Chromosome I"/>
</dbReference>
<gene>
    <name evidence="1" type="ORF">BABL1_gene_706</name>
</gene>
<reference evidence="1 2" key="1">
    <citation type="journal article" date="2015" name="Biol. Direct">
        <title>Babela massiliensis, a representative of a widespread bacterial phylum with unusual adaptations to parasitism in amoebae.</title>
        <authorList>
            <person name="Pagnier I."/>
            <person name="Yutin N."/>
            <person name="Croce O."/>
            <person name="Makarova K.S."/>
            <person name="Wolf Y.I."/>
            <person name="Benamar S."/>
            <person name="Raoult D."/>
            <person name="Koonin E.V."/>
            <person name="La Scola B."/>
        </authorList>
    </citation>
    <scope>NUCLEOTIDE SEQUENCE [LARGE SCALE GENOMIC DNA]</scope>
    <source>
        <strain evidence="2">BABL1</strain>
    </source>
</reference>
<dbReference type="AlphaFoldDB" id="V6DFE2"/>
<proteinExistence type="predicted"/>
<dbReference type="HOGENOM" id="CLU_2536292_0_0_7"/>
<sequence length="83" mass="9385">MIQLFVDNLSIGIISNILNTRQSQTIELIAQLSVVQFLYIYQTIDKKYRGIKYGDLYTHAYGFTIIDSVNGAGIVISSLFSIY</sequence>
<dbReference type="EMBL" id="HG793133">
    <property type="protein sequence ID" value="CDK30312.1"/>
    <property type="molecule type" value="Genomic_DNA"/>
</dbReference>
<name>V6DFE2_9BACT</name>
<organism evidence="1 2">
    <name type="scientific">Candidatus Babela massiliensis</name>
    <dbReference type="NCBI Taxonomy" id="673862"/>
    <lineage>
        <taxon>Bacteria</taxon>
        <taxon>Candidatus Babelota</taxon>
        <taxon>Candidatus Babeliae</taxon>
        <taxon>Candidatus Babeliales</taxon>
        <taxon>Candidatus Babeliaceae</taxon>
        <taxon>Candidatus Babela</taxon>
    </lineage>
</organism>
<protein>
    <submittedName>
        <fullName evidence="1">Uncharacterized protein</fullName>
    </submittedName>
</protein>
<keyword evidence="2" id="KW-1185">Reference proteome</keyword>
<dbReference type="RefSeq" id="WP_023791260.1">
    <property type="nucleotide sequence ID" value="NC_023003.1"/>
</dbReference>